<feature type="compositionally biased region" description="Polar residues" evidence="1">
    <location>
        <begin position="196"/>
        <end position="205"/>
    </location>
</feature>
<keyword evidence="3" id="KW-1185">Reference proteome</keyword>
<evidence type="ECO:0000256" key="2">
    <source>
        <dbReference type="SAM" id="Phobius"/>
    </source>
</evidence>
<reference evidence="4" key="1">
    <citation type="submission" date="2017-02" db="UniProtKB">
        <authorList>
            <consortium name="WormBaseParasite"/>
        </authorList>
    </citation>
    <scope>IDENTIFICATION</scope>
</reference>
<accession>A0A0M3HZI9</accession>
<feature type="region of interest" description="Disordered" evidence="1">
    <location>
        <begin position="177"/>
        <end position="237"/>
    </location>
</feature>
<evidence type="ECO:0000256" key="1">
    <source>
        <dbReference type="SAM" id="MobiDB-lite"/>
    </source>
</evidence>
<evidence type="ECO:0000313" key="3">
    <source>
        <dbReference type="Proteomes" id="UP000036681"/>
    </source>
</evidence>
<feature type="transmembrane region" description="Helical" evidence="2">
    <location>
        <begin position="45"/>
        <end position="68"/>
    </location>
</feature>
<dbReference type="Proteomes" id="UP000036681">
    <property type="component" value="Unplaced"/>
</dbReference>
<organism evidence="3 4">
    <name type="scientific">Ascaris lumbricoides</name>
    <name type="common">Giant roundworm</name>
    <dbReference type="NCBI Taxonomy" id="6252"/>
    <lineage>
        <taxon>Eukaryota</taxon>
        <taxon>Metazoa</taxon>
        <taxon>Ecdysozoa</taxon>
        <taxon>Nematoda</taxon>
        <taxon>Chromadorea</taxon>
        <taxon>Rhabditida</taxon>
        <taxon>Spirurina</taxon>
        <taxon>Ascaridomorpha</taxon>
        <taxon>Ascaridoidea</taxon>
        <taxon>Ascarididae</taxon>
        <taxon>Ascaris</taxon>
    </lineage>
</organism>
<keyword evidence="2" id="KW-0472">Membrane</keyword>
<name>A0A0M3HZI9_ASCLU</name>
<dbReference type="WBParaSite" id="ALUE_0000913501-mRNA-1">
    <property type="protein sequence ID" value="ALUE_0000913501-mRNA-1"/>
    <property type="gene ID" value="ALUE_0000913501"/>
</dbReference>
<keyword evidence="2" id="KW-0812">Transmembrane</keyword>
<evidence type="ECO:0000313" key="4">
    <source>
        <dbReference type="WBParaSite" id="ALUE_0000913501-mRNA-1"/>
    </source>
</evidence>
<keyword evidence="2" id="KW-1133">Transmembrane helix</keyword>
<dbReference type="AlphaFoldDB" id="A0A0M3HZI9"/>
<proteinExistence type="predicted"/>
<sequence>MFSKSKFGLLAAHPSRFRDDGERCSETRDFYDIDKEAGIHQFSFYAIWFFTTCGLLIVVLPFYIFYIYKRSTIENDAADNFKYTLLDYNEVTSERIPADWKGAKAICFGDSMISSKRGRTTVKHFPSGFPHKTHVTSSELKLSRATKVPSSKTSHTSVGTALELAKKISLAMKNCPRDMPVDSIMSESPQSSESSTGKQTASSVQMVYPTLRRKGASKTGDEAEPSSHSSSESHMRV</sequence>
<protein>
    <submittedName>
        <fullName evidence="4">Nematode cuticle collagen N-terminal domain-containing protein</fullName>
    </submittedName>
</protein>
<feature type="compositionally biased region" description="Low complexity" evidence="1">
    <location>
        <begin position="183"/>
        <end position="195"/>
    </location>
</feature>